<feature type="non-terminal residue" evidence="8">
    <location>
        <position position="1"/>
    </location>
</feature>
<feature type="domain" description="Rhodopsin" evidence="7">
    <location>
        <begin position="37"/>
        <end position="271"/>
    </location>
</feature>
<keyword evidence="9" id="KW-1185">Reference proteome</keyword>
<dbReference type="AlphaFoldDB" id="A0A6A5VQT3"/>
<dbReference type="Proteomes" id="UP000800036">
    <property type="component" value="Unassembled WGS sequence"/>
</dbReference>
<feature type="transmembrane region" description="Helical" evidence="6">
    <location>
        <begin position="100"/>
        <end position="121"/>
    </location>
</feature>
<dbReference type="PANTHER" id="PTHR33048:SF167">
    <property type="entry name" value="INTEGRAL MEMBRANE PROTEIN"/>
    <property type="match status" value="1"/>
</dbReference>
<feature type="transmembrane region" description="Helical" evidence="6">
    <location>
        <begin position="53"/>
        <end position="78"/>
    </location>
</feature>
<keyword evidence="4 6" id="KW-0472">Membrane</keyword>
<evidence type="ECO:0000259" key="7">
    <source>
        <dbReference type="Pfam" id="PF20684"/>
    </source>
</evidence>
<dbReference type="OrthoDB" id="5022096at2759"/>
<organism evidence="8 9">
    <name type="scientific">Bimuria novae-zelandiae CBS 107.79</name>
    <dbReference type="NCBI Taxonomy" id="1447943"/>
    <lineage>
        <taxon>Eukaryota</taxon>
        <taxon>Fungi</taxon>
        <taxon>Dikarya</taxon>
        <taxon>Ascomycota</taxon>
        <taxon>Pezizomycotina</taxon>
        <taxon>Dothideomycetes</taxon>
        <taxon>Pleosporomycetidae</taxon>
        <taxon>Pleosporales</taxon>
        <taxon>Massarineae</taxon>
        <taxon>Didymosphaeriaceae</taxon>
        <taxon>Bimuria</taxon>
    </lineage>
</organism>
<accession>A0A6A5VQT3</accession>
<dbReference type="InterPro" id="IPR052337">
    <property type="entry name" value="SAT4-like"/>
</dbReference>
<evidence type="ECO:0000256" key="2">
    <source>
        <dbReference type="ARBA" id="ARBA00022692"/>
    </source>
</evidence>
<keyword evidence="3 6" id="KW-1133">Transmembrane helix</keyword>
<dbReference type="EMBL" id="ML976659">
    <property type="protein sequence ID" value="KAF1978940.1"/>
    <property type="molecule type" value="Genomic_DNA"/>
</dbReference>
<dbReference type="Pfam" id="PF20684">
    <property type="entry name" value="Fung_rhodopsin"/>
    <property type="match status" value="1"/>
</dbReference>
<evidence type="ECO:0000256" key="3">
    <source>
        <dbReference type="ARBA" id="ARBA00022989"/>
    </source>
</evidence>
<protein>
    <recommendedName>
        <fullName evidence="7">Rhodopsin domain-containing protein</fullName>
    </recommendedName>
</protein>
<dbReference type="GO" id="GO:0016020">
    <property type="term" value="C:membrane"/>
    <property type="evidence" value="ECO:0007669"/>
    <property type="project" value="UniProtKB-SubCell"/>
</dbReference>
<evidence type="ECO:0000256" key="1">
    <source>
        <dbReference type="ARBA" id="ARBA00004141"/>
    </source>
</evidence>
<dbReference type="PANTHER" id="PTHR33048">
    <property type="entry name" value="PTH11-LIKE INTEGRAL MEMBRANE PROTEIN (AFU_ORTHOLOGUE AFUA_5G11245)"/>
    <property type="match status" value="1"/>
</dbReference>
<evidence type="ECO:0000313" key="8">
    <source>
        <dbReference type="EMBL" id="KAF1978940.1"/>
    </source>
</evidence>
<feature type="transmembrane region" description="Helical" evidence="6">
    <location>
        <begin position="210"/>
        <end position="229"/>
    </location>
</feature>
<evidence type="ECO:0000256" key="5">
    <source>
        <dbReference type="ARBA" id="ARBA00038359"/>
    </source>
</evidence>
<comment type="similarity">
    <text evidence="5">Belongs to the SAT4 family.</text>
</comment>
<sequence length="293" mass="32902">DNPMRELSPEYIAYTNAHEILAITGTCFALATIVVLLRSYVRLAMLKVFGKDDYVIVLAMALATITFACFVFETHYGLGKHFVVVKMDADMYKNFSKTRYIHNLTIMFGVSCVKISVDFALLRFSSSKGQRRFLWGTISFICTPVQAAWDFTLRPVPLGTGHAKCFSNTEFRNIGLMNSLINIITGVLFATLPIPLVWRLQINKRTKISLIVVLSLGWFACVAGIIKAARQYNFLNDLDRTVHDTFTVWNYIELTIEIAAASLPPLRPLLNWILSTARAISSGTRTKGTGRRS</sequence>
<evidence type="ECO:0000256" key="6">
    <source>
        <dbReference type="SAM" id="Phobius"/>
    </source>
</evidence>
<gene>
    <name evidence="8" type="ORF">BU23DRAFT_448834</name>
</gene>
<comment type="subcellular location">
    <subcellularLocation>
        <location evidence="1">Membrane</location>
        <topology evidence="1">Multi-pass membrane protein</topology>
    </subcellularLocation>
</comment>
<evidence type="ECO:0000313" key="9">
    <source>
        <dbReference type="Proteomes" id="UP000800036"/>
    </source>
</evidence>
<proteinExistence type="inferred from homology"/>
<evidence type="ECO:0000256" key="4">
    <source>
        <dbReference type="ARBA" id="ARBA00023136"/>
    </source>
</evidence>
<reference evidence="8" key="1">
    <citation type="journal article" date="2020" name="Stud. Mycol.">
        <title>101 Dothideomycetes genomes: a test case for predicting lifestyles and emergence of pathogens.</title>
        <authorList>
            <person name="Haridas S."/>
            <person name="Albert R."/>
            <person name="Binder M."/>
            <person name="Bloem J."/>
            <person name="Labutti K."/>
            <person name="Salamov A."/>
            <person name="Andreopoulos B."/>
            <person name="Baker S."/>
            <person name="Barry K."/>
            <person name="Bills G."/>
            <person name="Bluhm B."/>
            <person name="Cannon C."/>
            <person name="Castanera R."/>
            <person name="Culley D."/>
            <person name="Daum C."/>
            <person name="Ezra D."/>
            <person name="Gonzalez J."/>
            <person name="Henrissat B."/>
            <person name="Kuo A."/>
            <person name="Liang C."/>
            <person name="Lipzen A."/>
            <person name="Lutzoni F."/>
            <person name="Magnuson J."/>
            <person name="Mondo S."/>
            <person name="Nolan M."/>
            <person name="Ohm R."/>
            <person name="Pangilinan J."/>
            <person name="Park H.-J."/>
            <person name="Ramirez L."/>
            <person name="Alfaro M."/>
            <person name="Sun H."/>
            <person name="Tritt A."/>
            <person name="Yoshinaga Y."/>
            <person name="Zwiers L.-H."/>
            <person name="Turgeon B."/>
            <person name="Goodwin S."/>
            <person name="Spatafora J."/>
            <person name="Crous P."/>
            <person name="Grigoriev I."/>
        </authorList>
    </citation>
    <scope>NUCLEOTIDE SEQUENCE</scope>
    <source>
        <strain evidence="8">CBS 107.79</strain>
    </source>
</reference>
<name>A0A6A5VQT3_9PLEO</name>
<feature type="transmembrane region" description="Helical" evidence="6">
    <location>
        <begin position="180"/>
        <end position="198"/>
    </location>
</feature>
<dbReference type="InterPro" id="IPR049326">
    <property type="entry name" value="Rhodopsin_dom_fungi"/>
</dbReference>
<feature type="transmembrane region" description="Helical" evidence="6">
    <location>
        <begin position="20"/>
        <end position="41"/>
    </location>
</feature>
<keyword evidence="2 6" id="KW-0812">Transmembrane</keyword>